<comment type="similarity">
    <text evidence="2 15">Belongs to the glutamate-gated ion channel (TC 1.A.10.1) family.</text>
</comment>
<evidence type="ECO:0000256" key="10">
    <source>
        <dbReference type="ARBA" id="ARBA00023170"/>
    </source>
</evidence>
<evidence type="ECO:0000256" key="17">
    <source>
        <dbReference type="SAM" id="Phobius"/>
    </source>
</evidence>
<dbReference type="Pfam" id="PF01094">
    <property type="entry name" value="ANF_receptor"/>
    <property type="match status" value="1"/>
</dbReference>
<comment type="caution">
    <text evidence="20">The sequence shown here is derived from an EMBL/GenBank/DDBJ whole genome shotgun (WGS) entry which is preliminary data.</text>
</comment>
<keyword evidence="5 17" id="KW-0812">Transmembrane</keyword>
<evidence type="ECO:0000256" key="4">
    <source>
        <dbReference type="ARBA" id="ARBA00022448"/>
    </source>
</evidence>
<keyword evidence="13 15" id="KW-0407">Ion channel</keyword>
<protein>
    <recommendedName>
        <fullName evidence="15">Glutamate receptor</fullName>
    </recommendedName>
</protein>
<evidence type="ECO:0000256" key="15">
    <source>
        <dbReference type="PIRNR" id="PIRNR037090"/>
    </source>
</evidence>
<keyword evidence="8 15" id="KW-0406">Ion transport</keyword>
<keyword evidence="7 17" id="KW-1133">Transmembrane helix</keyword>
<keyword evidence="9 15" id="KW-0472">Membrane</keyword>
<dbReference type="Gene3D" id="3.40.50.2300">
    <property type="match status" value="2"/>
</dbReference>
<dbReference type="CDD" id="cd13686">
    <property type="entry name" value="GluR_Plant"/>
    <property type="match status" value="1"/>
</dbReference>
<dbReference type="CDD" id="cd19990">
    <property type="entry name" value="PBP1_GABAb_receptor_plant"/>
    <property type="match status" value="1"/>
</dbReference>
<evidence type="ECO:0000256" key="6">
    <source>
        <dbReference type="ARBA" id="ARBA00022729"/>
    </source>
</evidence>
<keyword evidence="16" id="KW-1015">Disulfide bond</keyword>
<reference evidence="20 21" key="1">
    <citation type="submission" date="2024-06" db="EMBL/GenBank/DDBJ databases">
        <title>A chromosome level genome sequence of Diviner's sage (Salvia divinorum).</title>
        <authorList>
            <person name="Ford S.A."/>
            <person name="Ro D.-K."/>
            <person name="Ness R.W."/>
            <person name="Phillips M.A."/>
        </authorList>
    </citation>
    <scope>NUCLEOTIDE SEQUENCE [LARGE SCALE GENOMIC DNA]</scope>
    <source>
        <strain evidence="20">SAF-2024a</strain>
        <tissue evidence="20">Leaf</tissue>
    </source>
</reference>
<feature type="domain" description="Ionotropic glutamate receptor C-terminal" evidence="19">
    <location>
        <begin position="444"/>
        <end position="790"/>
    </location>
</feature>
<gene>
    <name evidence="20" type="ORF">AAHA92_23044</name>
</gene>
<evidence type="ECO:0000256" key="5">
    <source>
        <dbReference type="ARBA" id="ARBA00022692"/>
    </source>
</evidence>
<dbReference type="Gene3D" id="3.40.190.10">
    <property type="entry name" value="Periplasmic binding protein-like II"/>
    <property type="match status" value="3"/>
</dbReference>
<dbReference type="InterPro" id="IPR044440">
    <property type="entry name" value="GABAb_receptor_plant_PBP1"/>
</dbReference>
<evidence type="ECO:0000256" key="9">
    <source>
        <dbReference type="ARBA" id="ARBA00023136"/>
    </source>
</evidence>
<dbReference type="InterPro" id="IPR017103">
    <property type="entry name" value="Iontropic_Glu_rcpt_pln"/>
</dbReference>
<accession>A0ABD1GQQ0</accession>
<evidence type="ECO:0000256" key="7">
    <source>
        <dbReference type="ARBA" id="ARBA00022989"/>
    </source>
</evidence>
<evidence type="ECO:0000256" key="3">
    <source>
        <dbReference type="ARBA" id="ARBA00011095"/>
    </source>
</evidence>
<evidence type="ECO:0000256" key="12">
    <source>
        <dbReference type="ARBA" id="ARBA00023286"/>
    </source>
</evidence>
<dbReference type="SUPFAM" id="SSF53850">
    <property type="entry name" value="Periplasmic binding protein-like II"/>
    <property type="match status" value="1"/>
</dbReference>
<feature type="disulfide bond" evidence="16">
    <location>
        <begin position="738"/>
        <end position="793"/>
    </location>
</feature>
<organism evidence="20 21">
    <name type="scientific">Salvia divinorum</name>
    <name type="common">Maria pastora</name>
    <name type="synonym">Diviner's sage</name>
    <dbReference type="NCBI Taxonomy" id="28513"/>
    <lineage>
        <taxon>Eukaryota</taxon>
        <taxon>Viridiplantae</taxon>
        <taxon>Streptophyta</taxon>
        <taxon>Embryophyta</taxon>
        <taxon>Tracheophyta</taxon>
        <taxon>Spermatophyta</taxon>
        <taxon>Magnoliopsida</taxon>
        <taxon>eudicotyledons</taxon>
        <taxon>Gunneridae</taxon>
        <taxon>Pentapetalae</taxon>
        <taxon>asterids</taxon>
        <taxon>lamiids</taxon>
        <taxon>Lamiales</taxon>
        <taxon>Lamiaceae</taxon>
        <taxon>Nepetoideae</taxon>
        <taxon>Mentheae</taxon>
        <taxon>Salviinae</taxon>
        <taxon>Salvia</taxon>
        <taxon>Salvia subgen. Calosphace</taxon>
    </lineage>
</organism>
<keyword evidence="6 18" id="KW-0732">Signal</keyword>
<dbReference type="InterPro" id="IPR028082">
    <property type="entry name" value="Peripla_BP_I"/>
</dbReference>
<name>A0ABD1GQQ0_SALDI</name>
<sequence length="900" mass="99738">MCSFYLFVALVLLPLFNTQSFAARSIDFHVGVILDLNSTTSPVGRIGMRCLKMALDDFYSVHGDYKTRLVLHPVDSNGSVVNAGGGALHLLRDVEVDAIIGPQKSAQVNFVMDLGDKAHVPIISFSATSPSLVHQTPYFVQTAQSDVNQVQAIASIIKAFSWTQVVVIYEDTEFGNGIIPFLSNALQDVNARVPYRSVLRESATDELISNELYKMMTNQTRVFVVHMTQFLGTRLFLKARELGMMTEGYVWIITSGMTDLFSSISSDVAEAMQGVLGVRPLIPKSNELNSFASRLRTIRQDNPDKYQDEMGIFGLWAYDTLWALGLAAERVGSSRSSSSTTENETRANFASPFTYKVSETGPEFLEAFLDTRFSGLSGEFHLVEGQLNQASYEIVNVVESIERPVGTWTPFSTSRATFRSIIWPGDSTKPPRGWEIPIKGKKLRIGVPKKLGFNDFLQVQTDNQTNETLVSGYYKAVFDSVMHALPYALPYEFVPYSFIKPGCSRNGNYNDLVFQVSLQNDYDGALGDITITANRSDYADFTMPFAEGGVACIVPIKSEDVDDLLIFLHPLTIQLWLTTAILYISTAMVTWILAKRVVQSSRETLSQHVGMSCILPFFPGEPIEVILICLILVTWAFVANLLSSTYTASLSSRLTVANLRGSVTNVEQLIANRDYVGYQDGSFLENYLIKLGFDQAKLKNYTSADGCKQALSLGSKNNGISAYCDVLPHIKVLLSQACGKYVMINPVYRTDGFAFAFPKAFPAVAAISRAIIRLMENGTIHNLEQQFLPKPECEVSDSSSPPLARVSLRSFSVLFAITGFVTLTCFFVSLALNLHNKTPLDQRIADLRANAYSRIRRYLKRDHLHSSPPAIEIAQIGQVAEIRPSSNDDVMEIEVIPSDH</sequence>
<evidence type="ECO:0000256" key="1">
    <source>
        <dbReference type="ARBA" id="ARBA00004141"/>
    </source>
</evidence>
<dbReference type="PANTHER" id="PTHR34836">
    <property type="entry name" value="OS06G0188250 PROTEIN"/>
    <property type="match status" value="1"/>
</dbReference>
<evidence type="ECO:0000256" key="11">
    <source>
        <dbReference type="ARBA" id="ARBA00023180"/>
    </source>
</evidence>
<keyword evidence="21" id="KW-1185">Reference proteome</keyword>
<dbReference type="AlphaFoldDB" id="A0ABD1GQQ0"/>
<evidence type="ECO:0000256" key="13">
    <source>
        <dbReference type="ARBA" id="ARBA00023303"/>
    </source>
</evidence>
<evidence type="ECO:0000256" key="18">
    <source>
        <dbReference type="SAM" id="SignalP"/>
    </source>
</evidence>
<evidence type="ECO:0000313" key="20">
    <source>
        <dbReference type="EMBL" id="KAL1546447.1"/>
    </source>
</evidence>
<feature type="signal peptide" evidence="18">
    <location>
        <begin position="1"/>
        <end position="22"/>
    </location>
</feature>
<comment type="function">
    <text evidence="14">Glutamate-gated receptor that probably acts as a non-selective cation channel. May be involved in light-signal transduction and calcium homeostasis via the regulation of calcium influx into cells.</text>
</comment>
<dbReference type="GO" id="GO:0034220">
    <property type="term" value="P:monoatomic ion transmembrane transport"/>
    <property type="evidence" value="ECO:0007669"/>
    <property type="project" value="UniProtKB-KW"/>
</dbReference>
<dbReference type="InterPro" id="IPR015683">
    <property type="entry name" value="Ionotropic_Glu_rcpt"/>
</dbReference>
<comment type="function">
    <text evidence="15">Glutamate-gated receptor that probably acts as non-selective cation channel.</text>
</comment>
<dbReference type="Pfam" id="PF00060">
    <property type="entry name" value="Lig_chan"/>
    <property type="match status" value="1"/>
</dbReference>
<dbReference type="InterPro" id="IPR001828">
    <property type="entry name" value="ANF_lig-bd_rcpt"/>
</dbReference>
<evidence type="ECO:0000313" key="21">
    <source>
        <dbReference type="Proteomes" id="UP001567538"/>
    </source>
</evidence>
<dbReference type="PANTHER" id="PTHR34836:SF1">
    <property type="entry name" value="OS09G0428600 PROTEIN"/>
    <property type="match status" value="1"/>
</dbReference>
<feature type="transmembrane region" description="Helical" evidence="17">
    <location>
        <begin position="575"/>
        <end position="594"/>
    </location>
</feature>
<evidence type="ECO:0000256" key="8">
    <source>
        <dbReference type="ARBA" id="ARBA00023065"/>
    </source>
</evidence>
<evidence type="ECO:0000256" key="2">
    <source>
        <dbReference type="ARBA" id="ARBA00008685"/>
    </source>
</evidence>
<keyword evidence="12 15" id="KW-1071">Ligand-gated ion channel</keyword>
<feature type="chain" id="PRO_5044821899" description="Glutamate receptor" evidence="18">
    <location>
        <begin position="23"/>
        <end position="900"/>
    </location>
</feature>
<dbReference type="SUPFAM" id="SSF53822">
    <property type="entry name" value="Periplasmic binding protein-like I"/>
    <property type="match status" value="1"/>
</dbReference>
<dbReference type="PIRSF" id="PIRSF037090">
    <property type="entry name" value="Iontro_Glu-like_rcpt_pln"/>
    <property type="match status" value="1"/>
</dbReference>
<evidence type="ECO:0000259" key="19">
    <source>
        <dbReference type="SMART" id="SM00079"/>
    </source>
</evidence>
<dbReference type="InterPro" id="IPR001320">
    <property type="entry name" value="Iontro_rcpt_C"/>
</dbReference>
<comment type="subcellular location">
    <subcellularLocation>
        <location evidence="1">Membrane</location>
        <topology evidence="1">Multi-pass membrane protein</topology>
    </subcellularLocation>
</comment>
<feature type="transmembrane region" description="Helical" evidence="17">
    <location>
        <begin position="625"/>
        <end position="643"/>
    </location>
</feature>
<feature type="transmembrane region" description="Helical" evidence="17">
    <location>
        <begin position="811"/>
        <end position="834"/>
    </location>
</feature>
<dbReference type="SMART" id="SM00079">
    <property type="entry name" value="PBPe"/>
    <property type="match status" value="1"/>
</dbReference>
<keyword evidence="11" id="KW-0325">Glycoprotein</keyword>
<evidence type="ECO:0000256" key="14">
    <source>
        <dbReference type="ARBA" id="ARBA00049638"/>
    </source>
</evidence>
<keyword evidence="4 15" id="KW-0813">Transport</keyword>
<dbReference type="GO" id="GO:0016020">
    <property type="term" value="C:membrane"/>
    <property type="evidence" value="ECO:0007669"/>
    <property type="project" value="UniProtKB-SubCell"/>
</dbReference>
<keyword evidence="10 15" id="KW-0675">Receptor</keyword>
<dbReference type="Proteomes" id="UP001567538">
    <property type="component" value="Unassembled WGS sequence"/>
</dbReference>
<dbReference type="EMBL" id="JBEAFC010000008">
    <property type="protein sequence ID" value="KAL1546447.1"/>
    <property type="molecule type" value="Genomic_DNA"/>
</dbReference>
<dbReference type="FunFam" id="3.40.50.2300:FF:000081">
    <property type="entry name" value="Glutamate receptor"/>
    <property type="match status" value="1"/>
</dbReference>
<proteinExistence type="inferred from homology"/>
<evidence type="ECO:0000256" key="16">
    <source>
        <dbReference type="PIRSR" id="PIRSR037090-50"/>
    </source>
</evidence>
<comment type="subunit">
    <text evidence="3">May form heteromers.</text>
</comment>